<evidence type="ECO:0000313" key="15">
    <source>
        <dbReference type="EMBL" id="PTH80108.1"/>
    </source>
</evidence>
<dbReference type="InterPro" id="IPR027417">
    <property type="entry name" value="P-loop_NTPase"/>
</dbReference>
<dbReference type="PROSITE" id="PS51217">
    <property type="entry name" value="UVRD_HELICASE_CTER"/>
    <property type="match status" value="1"/>
</dbReference>
<evidence type="ECO:0000256" key="11">
    <source>
        <dbReference type="ARBA" id="ARBA00048988"/>
    </source>
</evidence>
<evidence type="ECO:0000256" key="1">
    <source>
        <dbReference type="ARBA" id="ARBA00009922"/>
    </source>
</evidence>
<evidence type="ECO:0000256" key="4">
    <source>
        <dbReference type="ARBA" id="ARBA00022806"/>
    </source>
</evidence>
<feature type="binding site" evidence="12">
    <location>
        <begin position="26"/>
        <end position="33"/>
    </location>
    <ligand>
        <name>ATP</name>
        <dbReference type="ChEBI" id="CHEBI:30616"/>
    </ligand>
</feature>
<dbReference type="CDD" id="cd17932">
    <property type="entry name" value="DEXQc_UvrD"/>
    <property type="match status" value="1"/>
</dbReference>
<dbReference type="Gene3D" id="1.10.486.10">
    <property type="entry name" value="PCRA, domain 4"/>
    <property type="match status" value="1"/>
</dbReference>
<keyword evidence="7" id="KW-0413">Isomerase</keyword>
<name>A0A2T4MZV4_AERVE</name>
<proteinExistence type="inferred from homology"/>
<feature type="domain" description="UvrD-like helicase ATP-binding" evidence="13">
    <location>
        <begin position="5"/>
        <end position="301"/>
    </location>
</feature>
<dbReference type="GO" id="GO:0043138">
    <property type="term" value="F:3'-5' DNA helicase activity"/>
    <property type="evidence" value="ECO:0007669"/>
    <property type="project" value="UniProtKB-EC"/>
</dbReference>
<evidence type="ECO:0000256" key="8">
    <source>
        <dbReference type="ARBA" id="ARBA00034617"/>
    </source>
</evidence>
<evidence type="ECO:0000256" key="3">
    <source>
        <dbReference type="ARBA" id="ARBA00022801"/>
    </source>
</evidence>
<dbReference type="GO" id="GO:0000725">
    <property type="term" value="P:recombinational repair"/>
    <property type="evidence" value="ECO:0007669"/>
    <property type="project" value="TreeGrafter"/>
</dbReference>
<keyword evidence="6" id="KW-0238">DNA-binding</keyword>
<accession>A0A2T4MZV4</accession>
<dbReference type="GO" id="GO:0016887">
    <property type="term" value="F:ATP hydrolysis activity"/>
    <property type="evidence" value="ECO:0007669"/>
    <property type="project" value="RHEA"/>
</dbReference>
<dbReference type="InterPro" id="IPR014016">
    <property type="entry name" value="UvrD-like_ATP-bd"/>
</dbReference>
<keyword evidence="4 12" id="KW-0347">Helicase</keyword>
<evidence type="ECO:0000256" key="6">
    <source>
        <dbReference type="ARBA" id="ARBA00023125"/>
    </source>
</evidence>
<evidence type="ECO:0000256" key="2">
    <source>
        <dbReference type="ARBA" id="ARBA00022741"/>
    </source>
</evidence>
<dbReference type="InterPro" id="IPR014017">
    <property type="entry name" value="DNA_helicase_UvrD-like_C"/>
</dbReference>
<comment type="catalytic activity">
    <reaction evidence="11">
        <text>ATP + H2O = ADP + phosphate + H(+)</text>
        <dbReference type="Rhea" id="RHEA:13065"/>
        <dbReference type="ChEBI" id="CHEBI:15377"/>
        <dbReference type="ChEBI" id="CHEBI:15378"/>
        <dbReference type="ChEBI" id="CHEBI:30616"/>
        <dbReference type="ChEBI" id="CHEBI:43474"/>
        <dbReference type="ChEBI" id="CHEBI:456216"/>
        <dbReference type="EC" id="5.6.2.4"/>
    </reaction>
</comment>
<evidence type="ECO:0000256" key="9">
    <source>
        <dbReference type="ARBA" id="ARBA00034808"/>
    </source>
</evidence>
<evidence type="ECO:0000313" key="16">
    <source>
        <dbReference type="Proteomes" id="UP000241986"/>
    </source>
</evidence>
<keyword evidence="2 12" id="KW-0547">Nucleotide-binding</keyword>
<evidence type="ECO:0000256" key="5">
    <source>
        <dbReference type="ARBA" id="ARBA00022840"/>
    </source>
</evidence>
<comment type="caution">
    <text evidence="15">The sequence shown here is derived from an EMBL/GenBank/DDBJ whole genome shotgun (WGS) entry which is preliminary data.</text>
</comment>
<dbReference type="Pfam" id="PF00580">
    <property type="entry name" value="UvrD-helicase"/>
    <property type="match status" value="1"/>
</dbReference>
<evidence type="ECO:0000259" key="13">
    <source>
        <dbReference type="PROSITE" id="PS51198"/>
    </source>
</evidence>
<dbReference type="Pfam" id="PF13361">
    <property type="entry name" value="UvrD_C"/>
    <property type="match status" value="1"/>
</dbReference>
<protein>
    <recommendedName>
        <fullName evidence="9">DNA 3'-5' helicase</fullName>
        <ecNumber evidence="9">5.6.2.4</ecNumber>
    </recommendedName>
    <alternativeName>
        <fullName evidence="10">DNA 3'-5' helicase II</fullName>
    </alternativeName>
</protein>
<gene>
    <name evidence="15" type="ORF">DAA48_16220</name>
</gene>
<feature type="domain" description="UvrD-like helicase C-terminal" evidence="14">
    <location>
        <begin position="302"/>
        <end position="581"/>
    </location>
</feature>
<dbReference type="GO" id="GO:0003677">
    <property type="term" value="F:DNA binding"/>
    <property type="evidence" value="ECO:0007669"/>
    <property type="project" value="UniProtKB-KW"/>
</dbReference>
<dbReference type="GO" id="GO:0005524">
    <property type="term" value="F:ATP binding"/>
    <property type="evidence" value="ECO:0007669"/>
    <property type="project" value="UniProtKB-UniRule"/>
</dbReference>
<comment type="similarity">
    <text evidence="1">Belongs to the helicase family. UvrD subfamily.</text>
</comment>
<sequence>MGACMKFSNDQNRIIQHDGGHAIIMACPGAGKTSTLAQRIVYLLRNGADPRRITVMMFGSSAQKDFVSRLKKAAGDEFESLPDIRTFHSLCLHLCKFYAKRGLIGDYKLEPNDKVRDFMAMEAIKIVMAEQAKKENKNQKKSYISNEMLDVDTFVSFIDMVKSTLKSPREVFKLMGINDESEVFIDAYSVFEEIRNEEKIRFFSDLIYDLVVLIRDNPDAASLISNHKDYIIVDEYQDTNYCQAVLLKILAGERAKVMVVGDVDQAIYEWRGGDPKIMLHDFKRDFPGCEMLPLTETFRYGSGVSVYANNLIQNNKERFPTVCKSNDNCGESEIHLVEKSDHGREAVRIVRAHQAKGKKLSDIAVLVRMYSHSASIELAFIEAGIEYYISNGIEFLKSNEAKTLLSIMELSCGMFKEMSENERCEKIKSILKFPHVGLKNDVICKIAAKMAKKDSGYFDDICRMLPPSVNKFHKEKISERGMMLSEIEHLGKSRLASRRATESIVEYYIKRTELFDWIQSSSLIEIDADESIKRCSVFSSFVEKTPGSIHEKIEKIKSMASKEKDANAEHVLITSIHKSKGLEWDTVIIPSLEEKSFPYFYNNQPPDMEAERRLFFVGITRCIKNVHLLTSVPREKYVGKREDYRPKSRFISELKMNDRSLELGHISKIDDKLTSNSRLEIIRKTAMSLSAIA</sequence>
<reference evidence="15 16" key="1">
    <citation type="submission" date="2018-03" db="EMBL/GenBank/DDBJ databases">
        <title>Aeromonas veronii whole genome sequencing and analysis.</title>
        <authorList>
            <person name="Xie H."/>
            <person name="Liu T."/>
            <person name="Wang K."/>
        </authorList>
    </citation>
    <scope>NUCLEOTIDE SEQUENCE [LARGE SCALE GENOMIC DNA]</scope>
    <source>
        <strain evidence="15 16">XH.VA.1</strain>
    </source>
</reference>
<keyword evidence="5 12" id="KW-0067">ATP-binding</keyword>
<dbReference type="InterPro" id="IPR000212">
    <property type="entry name" value="DNA_helicase_UvrD/REP"/>
</dbReference>
<dbReference type="PROSITE" id="PS51198">
    <property type="entry name" value="UVRD_HELICASE_ATP_BIND"/>
    <property type="match status" value="1"/>
</dbReference>
<dbReference type="InterPro" id="IPR013986">
    <property type="entry name" value="DExx_box_DNA_helicase_dom_sf"/>
</dbReference>
<dbReference type="EC" id="5.6.2.4" evidence="9"/>
<dbReference type="EMBL" id="PZKL01000037">
    <property type="protein sequence ID" value="PTH80108.1"/>
    <property type="molecule type" value="Genomic_DNA"/>
</dbReference>
<dbReference type="Proteomes" id="UP000241986">
    <property type="component" value="Unassembled WGS sequence"/>
</dbReference>
<evidence type="ECO:0000256" key="10">
    <source>
        <dbReference type="ARBA" id="ARBA00034923"/>
    </source>
</evidence>
<comment type="catalytic activity">
    <reaction evidence="8">
        <text>Couples ATP hydrolysis with the unwinding of duplex DNA by translocating in the 3'-5' direction.</text>
        <dbReference type="EC" id="5.6.2.4"/>
    </reaction>
</comment>
<dbReference type="SUPFAM" id="SSF52540">
    <property type="entry name" value="P-loop containing nucleoside triphosphate hydrolases"/>
    <property type="match status" value="1"/>
</dbReference>
<evidence type="ECO:0000256" key="7">
    <source>
        <dbReference type="ARBA" id="ARBA00023235"/>
    </source>
</evidence>
<dbReference type="AlphaFoldDB" id="A0A2T4MZV4"/>
<dbReference type="PANTHER" id="PTHR11070">
    <property type="entry name" value="UVRD / RECB / PCRA DNA HELICASE FAMILY MEMBER"/>
    <property type="match status" value="1"/>
</dbReference>
<dbReference type="Gene3D" id="3.40.50.300">
    <property type="entry name" value="P-loop containing nucleotide triphosphate hydrolases"/>
    <property type="match status" value="2"/>
</dbReference>
<dbReference type="PANTHER" id="PTHR11070:SF2">
    <property type="entry name" value="ATP-DEPENDENT DNA HELICASE SRS2"/>
    <property type="match status" value="1"/>
</dbReference>
<evidence type="ECO:0000256" key="12">
    <source>
        <dbReference type="PROSITE-ProRule" id="PRU00560"/>
    </source>
</evidence>
<organism evidence="15 16">
    <name type="scientific">Aeromonas veronii</name>
    <dbReference type="NCBI Taxonomy" id="654"/>
    <lineage>
        <taxon>Bacteria</taxon>
        <taxon>Pseudomonadati</taxon>
        <taxon>Pseudomonadota</taxon>
        <taxon>Gammaproteobacteria</taxon>
        <taxon>Aeromonadales</taxon>
        <taxon>Aeromonadaceae</taxon>
        <taxon>Aeromonas</taxon>
    </lineage>
</organism>
<evidence type="ECO:0000259" key="14">
    <source>
        <dbReference type="PROSITE" id="PS51217"/>
    </source>
</evidence>
<keyword evidence="3 12" id="KW-0378">Hydrolase</keyword>
<dbReference type="Gene3D" id="1.10.10.160">
    <property type="match status" value="1"/>
</dbReference>